<evidence type="ECO:0000256" key="3">
    <source>
        <dbReference type="ARBA" id="ARBA00020058"/>
    </source>
</evidence>
<protein>
    <recommendedName>
        <fullName evidence="3">Translation machinery-associated protein 22</fullName>
    </recommendedName>
</protein>
<dbReference type="SUPFAM" id="SSF55159">
    <property type="entry name" value="eIF1-like"/>
    <property type="match status" value="1"/>
</dbReference>
<dbReference type="Pfam" id="PF01253">
    <property type="entry name" value="SUI1"/>
    <property type="match status" value="1"/>
</dbReference>
<dbReference type="PANTHER" id="PTHR12789:SF0">
    <property type="entry name" value="DENSITY-REGULATED PROTEIN"/>
    <property type="match status" value="1"/>
</dbReference>
<dbReference type="GO" id="GO:0003729">
    <property type="term" value="F:mRNA binding"/>
    <property type="evidence" value="ECO:0007669"/>
    <property type="project" value="TreeGrafter"/>
</dbReference>
<comment type="caution">
    <text evidence="6">The sequence shown here is derived from an EMBL/GenBank/DDBJ whole genome shotgun (WGS) entry which is preliminary data.</text>
</comment>
<accession>A0A427YGZ1</accession>
<dbReference type="CDD" id="cd11607">
    <property type="entry name" value="DENR_C"/>
    <property type="match status" value="1"/>
</dbReference>
<dbReference type="AlphaFoldDB" id="A0A427YGZ1"/>
<dbReference type="GO" id="GO:0002188">
    <property type="term" value="P:translation reinitiation"/>
    <property type="evidence" value="ECO:0007669"/>
    <property type="project" value="TreeGrafter"/>
</dbReference>
<evidence type="ECO:0000313" key="7">
    <source>
        <dbReference type="Proteomes" id="UP000279259"/>
    </source>
</evidence>
<dbReference type="InterPro" id="IPR046447">
    <property type="entry name" value="DENR_C"/>
</dbReference>
<dbReference type="STRING" id="1890683.A0A427YGZ1"/>
<dbReference type="InterPro" id="IPR001950">
    <property type="entry name" value="SUI1"/>
</dbReference>
<name>A0A427YGZ1_9TREE</name>
<dbReference type="Proteomes" id="UP000279259">
    <property type="component" value="Unassembled WGS sequence"/>
</dbReference>
<dbReference type="InterPro" id="IPR036877">
    <property type="entry name" value="SUI1_dom_sf"/>
</dbReference>
<evidence type="ECO:0000256" key="1">
    <source>
        <dbReference type="ARBA" id="ARBA00007514"/>
    </source>
</evidence>
<dbReference type="Gene3D" id="3.30.780.10">
    <property type="entry name" value="SUI1-like domain"/>
    <property type="match status" value="1"/>
</dbReference>
<feature type="coiled-coil region" evidence="4">
    <location>
        <begin position="68"/>
        <end position="99"/>
    </location>
</feature>
<dbReference type="InterPro" id="IPR050318">
    <property type="entry name" value="DENR/SUI1_TIF"/>
</dbReference>
<dbReference type="GO" id="GO:0003743">
    <property type="term" value="F:translation initiation factor activity"/>
    <property type="evidence" value="ECO:0007669"/>
    <property type="project" value="InterPro"/>
</dbReference>
<keyword evidence="4" id="KW-0175">Coiled coil</keyword>
<dbReference type="InterPro" id="IPR048517">
    <property type="entry name" value="DENR_N"/>
</dbReference>
<evidence type="ECO:0000259" key="5">
    <source>
        <dbReference type="PROSITE" id="PS50296"/>
    </source>
</evidence>
<sequence>MSVAGPSTKPVTPHYCGVCSLPTEYCEFGPSFSKCKTWLEGKDREEYERLWGADSLTARIGTLSVEKQEKLEADAAKAEKKAEKKAEQEAKKKEASEATKVDTAAPLLLCLFLPLNCDRVHRFTQLNFAFDMPPIIIKRSERTRRKHATHIHGLDAFGLDLKKVAKFFAGKFATGSSVSKNPQGEDEIVVQGDVGDEIVEMLRQQVSVLKGAPADQVVRVEDKKKKAAEEA</sequence>
<dbReference type="PROSITE" id="PS50296">
    <property type="entry name" value="SUI1"/>
    <property type="match status" value="1"/>
</dbReference>
<evidence type="ECO:0000256" key="2">
    <source>
        <dbReference type="ARBA" id="ARBA00011742"/>
    </source>
</evidence>
<proteinExistence type="inferred from homology"/>
<keyword evidence="7" id="KW-1185">Reference proteome</keyword>
<organism evidence="6 7">
    <name type="scientific">Saitozyma podzolica</name>
    <dbReference type="NCBI Taxonomy" id="1890683"/>
    <lineage>
        <taxon>Eukaryota</taxon>
        <taxon>Fungi</taxon>
        <taxon>Dikarya</taxon>
        <taxon>Basidiomycota</taxon>
        <taxon>Agaricomycotina</taxon>
        <taxon>Tremellomycetes</taxon>
        <taxon>Tremellales</taxon>
        <taxon>Trimorphomycetaceae</taxon>
        <taxon>Saitozyma</taxon>
    </lineage>
</organism>
<comment type="subunit">
    <text evidence="2">Interacts with the 40S ribosomal subunit.</text>
</comment>
<comment type="similarity">
    <text evidence="1">Belongs to the DENR family.</text>
</comment>
<evidence type="ECO:0000313" key="6">
    <source>
        <dbReference type="EMBL" id="RSH90425.1"/>
    </source>
</evidence>
<dbReference type="OrthoDB" id="277199at2759"/>
<feature type="domain" description="SUI1" evidence="5">
    <location>
        <begin position="135"/>
        <end position="206"/>
    </location>
</feature>
<reference evidence="6 7" key="1">
    <citation type="submission" date="2018-11" db="EMBL/GenBank/DDBJ databases">
        <title>Genome sequence of Saitozyma podzolica DSM 27192.</title>
        <authorList>
            <person name="Aliyu H."/>
            <person name="Gorte O."/>
            <person name="Ochsenreither K."/>
        </authorList>
    </citation>
    <scope>NUCLEOTIDE SEQUENCE [LARGE SCALE GENOMIC DNA]</scope>
    <source>
        <strain evidence="6 7">DSM 27192</strain>
    </source>
</reference>
<dbReference type="EMBL" id="RSCD01000010">
    <property type="protein sequence ID" value="RSH90425.1"/>
    <property type="molecule type" value="Genomic_DNA"/>
</dbReference>
<dbReference type="PANTHER" id="PTHR12789">
    <property type="entry name" value="DENSITY-REGULATED PROTEIN HOMOLOG"/>
    <property type="match status" value="1"/>
</dbReference>
<evidence type="ECO:0000256" key="4">
    <source>
        <dbReference type="SAM" id="Coils"/>
    </source>
</evidence>
<dbReference type="Pfam" id="PF21023">
    <property type="entry name" value="DENR_N"/>
    <property type="match status" value="1"/>
</dbReference>
<gene>
    <name evidence="6" type="primary">TMA22</name>
    <name evidence="6" type="ORF">EHS25_001030</name>
</gene>
<dbReference type="GO" id="GO:0001731">
    <property type="term" value="P:formation of translation preinitiation complex"/>
    <property type="evidence" value="ECO:0007669"/>
    <property type="project" value="TreeGrafter"/>
</dbReference>